<evidence type="ECO:0000313" key="3">
    <source>
        <dbReference type="Proteomes" id="UP000010809"/>
    </source>
</evidence>
<dbReference type="KEGG" id="tni:TVNIR_1901"/>
<proteinExistence type="predicted"/>
<dbReference type="Proteomes" id="UP000010809">
    <property type="component" value="Chromosome"/>
</dbReference>
<gene>
    <name evidence="2" type="ordered locus">TVNIR_1901</name>
</gene>
<protein>
    <submittedName>
        <fullName evidence="2">Uncharacterized protein</fullName>
    </submittedName>
</protein>
<name>L0DX28_THIND</name>
<dbReference type="EMBL" id="CP003989">
    <property type="protein sequence ID" value="AGA33562.1"/>
    <property type="molecule type" value="Genomic_DNA"/>
</dbReference>
<sequence length="68" mass="7694">MSPRGLRSGGFSVESRRCVRPEVAASNIGRSYHRRHGGPRPARTEGLRRPRRRSGYPSVYTGRPWKAC</sequence>
<evidence type="ECO:0000256" key="1">
    <source>
        <dbReference type="SAM" id="MobiDB-lite"/>
    </source>
</evidence>
<accession>L0DX28</accession>
<dbReference type="HOGENOM" id="CLU_2792723_0_0_6"/>
<dbReference type="STRING" id="1255043.TVNIR_1901"/>
<organism evidence="2 3">
    <name type="scientific">Thioalkalivibrio nitratireducens (strain DSM 14787 / UNIQEM 213 / ALEN2)</name>
    <dbReference type="NCBI Taxonomy" id="1255043"/>
    <lineage>
        <taxon>Bacteria</taxon>
        <taxon>Pseudomonadati</taxon>
        <taxon>Pseudomonadota</taxon>
        <taxon>Gammaproteobacteria</taxon>
        <taxon>Chromatiales</taxon>
        <taxon>Ectothiorhodospiraceae</taxon>
        <taxon>Thioalkalivibrio</taxon>
    </lineage>
</organism>
<keyword evidence="3" id="KW-1185">Reference proteome</keyword>
<dbReference type="AlphaFoldDB" id="L0DX28"/>
<evidence type="ECO:0000313" key="2">
    <source>
        <dbReference type="EMBL" id="AGA33562.1"/>
    </source>
</evidence>
<dbReference type="PATRIC" id="fig|1255043.3.peg.1925"/>
<reference evidence="2" key="1">
    <citation type="submission" date="2015-12" db="EMBL/GenBank/DDBJ databases">
        <authorList>
            <person name="Tikhonova T.V."/>
            <person name="Pavlov A.R."/>
            <person name="Beletsky A.V."/>
            <person name="Mardanov A.V."/>
            <person name="Sorokin D.Y."/>
            <person name="Ravin N.V."/>
            <person name="Popov V.O."/>
        </authorList>
    </citation>
    <scope>NUCLEOTIDE SEQUENCE</scope>
    <source>
        <strain evidence="2">DSM 14787</strain>
    </source>
</reference>
<feature type="region of interest" description="Disordered" evidence="1">
    <location>
        <begin position="26"/>
        <end position="68"/>
    </location>
</feature>